<evidence type="ECO:0000313" key="2">
    <source>
        <dbReference type="Proteomes" id="UP001059824"/>
    </source>
</evidence>
<keyword evidence="2" id="KW-1185">Reference proteome</keyword>
<dbReference type="AlphaFoldDB" id="A0A857MKW9"/>
<dbReference type="EMBL" id="CP045921">
    <property type="protein sequence ID" value="QHN43213.1"/>
    <property type="molecule type" value="Genomic_DNA"/>
</dbReference>
<protein>
    <submittedName>
        <fullName evidence="1">Uncharacterized protein</fullName>
    </submittedName>
</protein>
<dbReference type="Proteomes" id="UP001059824">
    <property type="component" value="Chromosome"/>
</dbReference>
<organism evidence="1 2">
    <name type="scientific">Candidatus Mycosynbacter amalyticus</name>
    <dbReference type="NCBI Taxonomy" id="2665156"/>
    <lineage>
        <taxon>Bacteria</taxon>
        <taxon>Candidatus Saccharimonadota</taxon>
        <taxon>Candidatus Saccharimonadota incertae sedis</taxon>
        <taxon>Candidatus Mycosynbacter</taxon>
    </lineage>
</organism>
<gene>
    <name evidence="1" type="ORF">GII36_05180</name>
</gene>
<dbReference type="RefSeq" id="WP_260763170.1">
    <property type="nucleotide sequence ID" value="NZ_CP045921.1"/>
</dbReference>
<name>A0A857MKW9_9BACT</name>
<accession>A0A857MKW9</accession>
<dbReference type="KEGG" id="mama:GII36_05180"/>
<evidence type="ECO:0000313" key="1">
    <source>
        <dbReference type="EMBL" id="QHN43213.1"/>
    </source>
</evidence>
<sequence length="344" mass="37938">MGIQIRYEHGPTQDEANVYDLGDFKELLDEVDSGYHERFSALSAQAVGDVLATAYFSANSDALNDTYQHALFSAYLEDLRGTDRQALPYIFGVRAKEIARIHRVMPGLVARAVHPLLRYERPVATGTDTHASVEELDQEAAPNDYTPHLHVVPDITEESAASTPASVVDSVDIIPVSVSQEYDNIPRLSAEEYISHGLEQQKHKGWQSSAKLFFAGELAAELKDGQASALAAHIFDGADRSKKANLALGELRKWHAVVRSAGIHLERLVLNDHQAVRFDDLVKSLTNPTDSRKSSVVEIVRRKMEQSPASRSMDDDTAKCLTVGLIASLYEHYKLVSGDDEQAS</sequence>
<proteinExistence type="predicted"/>
<reference evidence="1" key="1">
    <citation type="journal article" date="2021" name="Nat. Microbiol.">
        <title>Cocultivation of an ultrasmall environmental parasitic bacterium with lytic ability against bacteria associated with wastewater foams.</title>
        <authorList>
            <person name="Batinovic S."/>
            <person name="Rose J.J.A."/>
            <person name="Ratcliffe J."/>
            <person name="Seviour R.J."/>
            <person name="Petrovski S."/>
        </authorList>
    </citation>
    <scope>NUCLEOTIDE SEQUENCE</scope>
    <source>
        <strain evidence="1">JR1</strain>
    </source>
</reference>